<dbReference type="EMBL" id="KV891488">
    <property type="protein sequence ID" value="OON23796.1"/>
    <property type="molecule type" value="Genomic_DNA"/>
</dbReference>
<gene>
    <name evidence="2" type="ORF">X801_00296</name>
</gene>
<dbReference type="Proteomes" id="UP000243686">
    <property type="component" value="Unassembled WGS sequence"/>
</dbReference>
<organism evidence="2 3">
    <name type="scientific">Opisthorchis viverrini</name>
    <name type="common">Southeast Asian liver fluke</name>
    <dbReference type="NCBI Taxonomy" id="6198"/>
    <lineage>
        <taxon>Eukaryota</taxon>
        <taxon>Metazoa</taxon>
        <taxon>Spiralia</taxon>
        <taxon>Lophotrochozoa</taxon>
        <taxon>Platyhelminthes</taxon>
        <taxon>Trematoda</taxon>
        <taxon>Digenea</taxon>
        <taxon>Opisthorchiida</taxon>
        <taxon>Opisthorchiata</taxon>
        <taxon>Opisthorchiidae</taxon>
        <taxon>Opisthorchis</taxon>
    </lineage>
</organism>
<dbReference type="AlphaFoldDB" id="A0A1S8XAX0"/>
<evidence type="ECO:0000313" key="2">
    <source>
        <dbReference type="EMBL" id="OON23796.1"/>
    </source>
</evidence>
<accession>A0A1S8XAX0</accession>
<reference evidence="2 3" key="1">
    <citation type="submission" date="2015-03" db="EMBL/GenBank/DDBJ databases">
        <title>Draft genome of the nematode, Opisthorchis viverrini.</title>
        <authorList>
            <person name="Mitreva M."/>
        </authorList>
    </citation>
    <scope>NUCLEOTIDE SEQUENCE [LARGE SCALE GENOMIC DNA]</scope>
    <source>
        <strain evidence="2">Khon Kaen</strain>
    </source>
</reference>
<feature type="transmembrane region" description="Helical" evidence="1">
    <location>
        <begin position="46"/>
        <end position="70"/>
    </location>
</feature>
<evidence type="ECO:0000256" key="1">
    <source>
        <dbReference type="SAM" id="Phobius"/>
    </source>
</evidence>
<keyword evidence="1" id="KW-0472">Membrane</keyword>
<name>A0A1S8XAX0_OPIVI</name>
<sequence>MDPTYMTHGGTLGSYGQHKPQVATGAASQDTVVVQAPKSSKRRCPWYYWIISILLLAFLLALVLAISFSVEQLMYAFQLSCVNCGVALIEKDC</sequence>
<protein>
    <submittedName>
        <fullName evidence="2">Uncharacterized protein</fullName>
    </submittedName>
</protein>
<keyword evidence="3" id="KW-1185">Reference proteome</keyword>
<keyword evidence="1" id="KW-0812">Transmembrane</keyword>
<evidence type="ECO:0000313" key="3">
    <source>
        <dbReference type="Proteomes" id="UP000243686"/>
    </source>
</evidence>
<keyword evidence="1" id="KW-1133">Transmembrane helix</keyword>
<proteinExistence type="predicted"/>